<dbReference type="GO" id="GO:0009103">
    <property type="term" value="P:lipopolysaccharide biosynthetic process"/>
    <property type="evidence" value="ECO:0007669"/>
    <property type="project" value="UniProtKB-ARBA"/>
</dbReference>
<evidence type="ECO:0000256" key="3">
    <source>
        <dbReference type="ARBA" id="ARBA00022676"/>
    </source>
</evidence>
<evidence type="ECO:0000256" key="9">
    <source>
        <dbReference type="SAM" id="Phobius"/>
    </source>
</evidence>
<evidence type="ECO:0000313" key="10">
    <source>
        <dbReference type="EMBL" id="NKY86365.1"/>
    </source>
</evidence>
<evidence type="ECO:0008006" key="12">
    <source>
        <dbReference type="Google" id="ProtNLM"/>
    </source>
</evidence>
<dbReference type="GO" id="GO:0016763">
    <property type="term" value="F:pentosyltransferase activity"/>
    <property type="evidence" value="ECO:0007669"/>
    <property type="project" value="TreeGrafter"/>
</dbReference>
<comment type="subcellular location">
    <subcellularLocation>
        <location evidence="1">Cell membrane</location>
        <topology evidence="1">Multi-pass membrane protein</topology>
    </subcellularLocation>
</comment>
<dbReference type="GO" id="GO:0005886">
    <property type="term" value="C:plasma membrane"/>
    <property type="evidence" value="ECO:0007669"/>
    <property type="project" value="UniProtKB-SubCell"/>
</dbReference>
<keyword evidence="11" id="KW-1185">Reference proteome</keyword>
<keyword evidence="2" id="KW-1003">Cell membrane</keyword>
<comment type="caution">
    <text evidence="10">The sequence shown here is derived from an EMBL/GenBank/DDBJ whole genome shotgun (WGS) entry which is preliminary data.</text>
</comment>
<evidence type="ECO:0000313" key="11">
    <source>
        <dbReference type="Proteomes" id="UP000523447"/>
    </source>
</evidence>
<feature type="transmembrane region" description="Helical" evidence="9">
    <location>
        <begin position="115"/>
        <end position="135"/>
    </location>
</feature>
<evidence type="ECO:0000256" key="7">
    <source>
        <dbReference type="ARBA" id="ARBA00023136"/>
    </source>
</evidence>
<evidence type="ECO:0000256" key="5">
    <source>
        <dbReference type="ARBA" id="ARBA00022692"/>
    </source>
</evidence>
<organism evidence="10 11">
    <name type="scientific">Nocardia veterana</name>
    <dbReference type="NCBI Taxonomy" id="132249"/>
    <lineage>
        <taxon>Bacteria</taxon>
        <taxon>Bacillati</taxon>
        <taxon>Actinomycetota</taxon>
        <taxon>Actinomycetes</taxon>
        <taxon>Mycobacteriales</taxon>
        <taxon>Nocardiaceae</taxon>
        <taxon>Nocardia</taxon>
    </lineage>
</organism>
<keyword evidence="7 9" id="KW-0472">Membrane</keyword>
<keyword evidence="4" id="KW-0808">Transferase</keyword>
<evidence type="ECO:0000256" key="1">
    <source>
        <dbReference type="ARBA" id="ARBA00004651"/>
    </source>
</evidence>
<feature type="transmembrane region" description="Helical" evidence="9">
    <location>
        <begin position="322"/>
        <end position="341"/>
    </location>
</feature>
<keyword evidence="6 9" id="KW-1133">Transmembrane helix</keyword>
<evidence type="ECO:0000256" key="8">
    <source>
        <dbReference type="SAM" id="MobiDB-lite"/>
    </source>
</evidence>
<proteinExistence type="predicted"/>
<feature type="transmembrane region" description="Helical" evidence="9">
    <location>
        <begin position="379"/>
        <end position="396"/>
    </location>
</feature>
<dbReference type="AlphaFoldDB" id="A0A7X6LYT2"/>
<dbReference type="PANTHER" id="PTHR33908:SF11">
    <property type="entry name" value="MEMBRANE PROTEIN"/>
    <property type="match status" value="1"/>
</dbReference>
<reference evidence="10 11" key="1">
    <citation type="submission" date="2020-04" db="EMBL/GenBank/DDBJ databases">
        <title>MicrobeNet Type strains.</title>
        <authorList>
            <person name="Nicholson A.C."/>
        </authorList>
    </citation>
    <scope>NUCLEOTIDE SEQUENCE [LARGE SCALE GENOMIC DNA]</scope>
    <source>
        <strain evidence="10 11">DSM 44445</strain>
    </source>
</reference>
<feature type="region of interest" description="Disordered" evidence="8">
    <location>
        <begin position="1"/>
        <end position="24"/>
    </location>
</feature>
<evidence type="ECO:0000256" key="6">
    <source>
        <dbReference type="ARBA" id="ARBA00022989"/>
    </source>
</evidence>
<evidence type="ECO:0000256" key="4">
    <source>
        <dbReference type="ARBA" id="ARBA00022679"/>
    </source>
</evidence>
<dbReference type="RefSeq" id="WP_040718279.1">
    <property type="nucleotide sequence ID" value="NZ_CAWPHS010000089.1"/>
</dbReference>
<keyword evidence="3" id="KW-0328">Glycosyltransferase</keyword>
<keyword evidence="5 9" id="KW-0812">Transmembrane</keyword>
<accession>A0A7X6LYT2</accession>
<feature type="transmembrane region" description="Helical" evidence="9">
    <location>
        <begin position="142"/>
        <end position="162"/>
    </location>
</feature>
<feature type="transmembrane region" description="Helical" evidence="9">
    <location>
        <begin position="28"/>
        <end position="46"/>
    </location>
</feature>
<dbReference type="InterPro" id="IPR050297">
    <property type="entry name" value="LipidA_mod_glycosyltrf_83"/>
</dbReference>
<feature type="transmembrane region" description="Helical" evidence="9">
    <location>
        <begin position="292"/>
        <end position="310"/>
    </location>
</feature>
<feature type="transmembrane region" description="Helical" evidence="9">
    <location>
        <begin position="353"/>
        <end position="372"/>
    </location>
</feature>
<dbReference type="EMBL" id="JAAXPE010000009">
    <property type="protein sequence ID" value="NKY86365.1"/>
    <property type="molecule type" value="Genomic_DNA"/>
</dbReference>
<name>A0A7X6LYT2_9NOCA</name>
<evidence type="ECO:0000256" key="2">
    <source>
        <dbReference type="ARBA" id="ARBA00022475"/>
    </source>
</evidence>
<feature type="transmembrane region" description="Helical" evidence="9">
    <location>
        <begin position="243"/>
        <end position="260"/>
    </location>
</feature>
<sequence>MVGLLTARPQASAAPPERSQQDRRRSKWAAAAAISGGLLLLIWRAAQYGYWLVDDSAITFAYARNIAAGLGPVLQPGAEPVEGYSNPTWLSVLVVGKWCGLFDSGALFGLPDFVVYPKAIALLCCAGILVVTYLAARRVTRWPALLTFGAGVVLASIPSFVIWCFSGLENSLFALSACVLAVRLFLAVLDGRLWTPAVAVTTGIIAAFAALTRPDGLIYVTAYPLVSLLLLRRGDWPIALRQVLYSLAAFAIPFGSYLLWRIGEFGRLVANTAVAKHQATPTVHDLTRAGELVQYVGAPAVVVVAAVIGITLTGRHEHRDGLVALLVPLALATIAYCVLQPDWMGQFRFATPVWALAAITVAIAAAQVLTILSARGRALVAAILVAAMVPSGVALADEADAYRADSDVPMCWIAIRFGRYVNGYADILGLPQASLLAPDMGGSSLTSRLRLIDLAGLTDAKIADIYAGKADTTLADYVFEQVQPTFVHVHGVWMNNGLTVDPRMSRDYYRIQQSQNTANPDEDWVRKDVVRDDGQLQQLQRYVSDTLPHLLTDYQKTGGECGTELRPGQTVNG</sequence>
<gene>
    <name evidence="10" type="ORF">HGA07_12095</name>
</gene>
<feature type="transmembrane region" description="Helical" evidence="9">
    <location>
        <begin position="193"/>
        <end position="210"/>
    </location>
</feature>
<dbReference type="PANTHER" id="PTHR33908">
    <property type="entry name" value="MANNOSYLTRANSFERASE YKCB-RELATED"/>
    <property type="match status" value="1"/>
</dbReference>
<protein>
    <recommendedName>
        <fullName evidence="12">Glycosyltransferase RgtA/B/C/D-like domain-containing protein</fullName>
    </recommendedName>
</protein>
<dbReference type="Proteomes" id="UP000523447">
    <property type="component" value="Unassembled WGS sequence"/>
</dbReference>